<sequence>DLDRAIIGRQSLEVEIRNLQDKLTANQKALDVSKWEVHNLKKSSSELDGSLRNSKEEARTAQSSLMAFKEQIATLLSSGAATVKSSEKAILERIQEINCKEESKEIMVSQLETQIAKLTAALENQTKLYQEALERSRKAEKCSETFQDQLKHLEDELLSVELMRDGLKLEKQKYLKLLEQLNEKMKLDSLAAEVGLDMNMDAILARVEQLVKLEGDAVIENKTMAYSLRRKLKTQKERLESQELHMNLLRQKITQLEEEKQVRTALAVERDEANLAVRKLHKMIERLQKQLHLAREMNTDLKAKLSETNELKIKTLEQNKTIEELSKSQGKLERMKEKAEKQLNSVKSELLSKERKATEDKEKTKNMLEAVTSEMKVLKTSLAELAKRERQV</sequence>
<dbReference type="EMBL" id="WEIS01094912">
    <property type="protein sequence ID" value="NWI70870.1"/>
    <property type="molecule type" value="Genomic_DNA"/>
</dbReference>
<feature type="non-terminal residue" evidence="3">
    <location>
        <position position="392"/>
    </location>
</feature>
<evidence type="ECO:0000313" key="4">
    <source>
        <dbReference type="Proteomes" id="UP000660247"/>
    </source>
</evidence>
<keyword evidence="1" id="KW-0175">Coiled coil</keyword>
<evidence type="ECO:0000313" key="3">
    <source>
        <dbReference type="EMBL" id="NWI70870.1"/>
    </source>
</evidence>
<reference evidence="3" key="1">
    <citation type="submission" date="2019-10" db="EMBL/GenBank/DDBJ databases">
        <title>Bird 10,000 Genomes (B10K) Project - Family phase.</title>
        <authorList>
            <person name="Zhang G."/>
        </authorList>
    </citation>
    <scope>NUCLEOTIDE SEQUENCE</scope>
    <source>
        <strain evidence="3">B10K-DU-002-69</strain>
        <tissue evidence="3">Muscle</tissue>
    </source>
</reference>
<dbReference type="Proteomes" id="UP000660247">
    <property type="component" value="Unassembled WGS sequence"/>
</dbReference>
<feature type="compositionally biased region" description="Basic and acidic residues" evidence="2">
    <location>
        <begin position="350"/>
        <end position="365"/>
    </location>
</feature>
<dbReference type="InterPro" id="IPR039139">
    <property type="entry name" value="CCDC170-like"/>
</dbReference>
<evidence type="ECO:0000256" key="1">
    <source>
        <dbReference type="SAM" id="Coils"/>
    </source>
</evidence>
<dbReference type="OrthoDB" id="5832575at2759"/>
<name>A0A851DQF7_TODME</name>
<proteinExistence type="predicted"/>
<dbReference type="AlphaFoldDB" id="A0A851DQF7"/>
<dbReference type="PANTHER" id="PTHR18863">
    <property type="entry name" value="TSEC-2-RELATED"/>
    <property type="match status" value="1"/>
</dbReference>
<feature type="region of interest" description="Disordered" evidence="2">
    <location>
        <begin position="339"/>
        <end position="365"/>
    </location>
</feature>
<accession>A0A851DQF7</accession>
<feature type="coiled-coil region" evidence="1">
    <location>
        <begin position="108"/>
        <end position="184"/>
    </location>
</feature>
<gene>
    <name evidence="3" type="primary">Ccdc170</name>
    <name evidence="3" type="ORF">TODMEX_R02851</name>
</gene>
<organism evidence="3 4">
    <name type="scientific">Todus mexicanus</name>
    <name type="common">Puerto Rican tody</name>
    <dbReference type="NCBI Taxonomy" id="135184"/>
    <lineage>
        <taxon>Eukaryota</taxon>
        <taxon>Metazoa</taxon>
        <taxon>Chordata</taxon>
        <taxon>Craniata</taxon>
        <taxon>Vertebrata</taxon>
        <taxon>Euteleostomi</taxon>
        <taxon>Archelosauria</taxon>
        <taxon>Archosauria</taxon>
        <taxon>Dinosauria</taxon>
        <taxon>Saurischia</taxon>
        <taxon>Theropoda</taxon>
        <taxon>Coelurosauria</taxon>
        <taxon>Aves</taxon>
        <taxon>Neognathae</taxon>
        <taxon>Neoaves</taxon>
        <taxon>Telluraves</taxon>
        <taxon>Coraciimorphae</taxon>
        <taxon>Coraciiformes</taxon>
        <taxon>Todidae</taxon>
        <taxon>Todus</taxon>
    </lineage>
</organism>
<feature type="coiled-coil region" evidence="1">
    <location>
        <begin position="2"/>
        <end position="71"/>
    </location>
</feature>
<feature type="non-terminal residue" evidence="3">
    <location>
        <position position="1"/>
    </location>
</feature>
<comment type="caution">
    <text evidence="3">The sequence shown here is derived from an EMBL/GenBank/DDBJ whole genome shotgun (WGS) entry which is preliminary data.</text>
</comment>
<keyword evidence="4" id="KW-1185">Reference proteome</keyword>
<dbReference type="PANTHER" id="PTHR18863:SF4">
    <property type="entry name" value="COILED-COIL DOMAIN-CONTAINING PROTEIN 170"/>
    <property type="match status" value="1"/>
</dbReference>
<protein>
    <submittedName>
        <fullName evidence="3">CC170 protein</fullName>
    </submittedName>
</protein>
<evidence type="ECO:0000256" key="2">
    <source>
        <dbReference type="SAM" id="MobiDB-lite"/>
    </source>
</evidence>